<dbReference type="PROSITE" id="PS00583">
    <property type="entry name" value="PFKB_KINASES_1"/>
    <property type="match status" value="1"/>
</dbReference>
<dbReference type="PANTHER" id="PTHR10584:SF166">
    <property type="entry name" value="RIBOKINASE"/>
    <property type="match status" value="1"/>
</dbReference>
<dbReference type="RefSeq" id="WP_382399891.1">
    <property type="nucleotide sequence ID" value="NZ_JBHTNH010000020.1"/>
</dbReference>
<dbReference type="SUPFAM" id="SSF53613">
    <property type="entry name" value="Ribokinase-like"/>
    <property type="match status" value="1"/>
</dbReference>
<evidence type="ECO:0000256" key="2">
    <source>
        <dbReference type="ARBA" id="ARBA00022777"/>
    </source>
</evidence>
<name>A0ABW3ZVQ8_9BACI</name>
<dbReference type="EMBL" id="JBHTNH010000020">
    <property type="protein sequence ID" value="MFD1361888.1"/>
    <property type="molecule type" value="Genomic_DNA"/>
</dbReference>
<protein>
    <submittedName>
        <fullName evidence="4">Carbohydrate kinase</fullName>
    </submittedName>
</protein>
<feature type="domain" description="Carbohydrate kinase PfkB" evidence="3">
    <location>
        <begin position="59"/>
        <end position="347"/>
    </location>
</feature>
<dbReference type="InterPro" id="IPR036388">
    <property type="entry name" value="WH-like_DNA-bd_sf"/>
</dbReference>
<dbReference type="Gene3D" id="3.40.1190.20">
    <property type="match status" value="1"/>
</dbReference>
<accession>A0ABW3ZVQ8</accession>
<dbReference type="Pfam" id="PF13412">
    <property type="entry name" value="HTH_24"/>
    <property type="match status" value="1"/>
</dbReference>
<keyword evidence="2 4" id="KW-0418">Kinase</keyword>
<dbReference type="InterPro" id="IPR001387">
    <property type="entry name" value="Cro/C1-type_HTH"/>
</dbReference>
<comment type="caution">
    <text evidence="4">The sequence shown here is derived from an EMBL/GenBank/DDBJ whole genome shotgun (WGS) entry which is preliminary data.</text>
</comment>
<dbReference type="Pfam" id="PF00294">
    <property type="entry name" value="PfkB"/>
    <property type="match status" value="1"/>
</dbReference>
<dbReference type="Gene3D" id="1.10.10.10">
    <property type="entry name" value="Winged helix-like DNA-binding domain superfamily/Winged helix DNA-binding domain"/>
    <property type="match status" value="1"/>
</dbReference>
<gene>
    <name evidence="4" type="ORF">ACFQ4A_09505</name>
</gene>
<sequence>MNKENEILQHIRMDPFISQQELSNRVGLSRPAVANYIANLMKSGEIRGRAYVLKETSAIACIGGVNIDRKARAEQDVRLYTSNPVETKETCGGVARNFAENLSHLGYNTLLMACIGEDKEGGWLLNETKSSGVDVSQVWQFPARGTGTFTALLDASGKSVVSMADMNIYENLTVSMIEEKWSTISSAQAVFVDTNLPVDCVHYIVNRCYQENIQMYIDPVSSAKALKLPERLDGTGLLILSKNEAEVLSEKHIHSSTDCEMACEILRRRGAERVIVILDDGSVYYCAEAEVGHLAPFITDVVDDTGVSDALGACVVYGILNGESLHRSCQLGLAGMALTSQTEASISGFLKPEKIYEMLANADQTK</sequence>
<evidence type="ECO:0000256" key="1">
    <source>
        <dbReference type="ARBA" id="ARBA00022679"/>
    </source>
</evidence>
<dbReference type="Proteomes" id="UP001597178">
    <property type="component" value="Unassembled WGS sequence"/>
</dbReference>
<dbReference type="SUPFAM" id="SSF46785">
    <property type="entry name" value="Winged helix' DNA-binding domain"/>
    <property type="match status" value="1"/>
</dbReference>
<organism evidence="4 5">
    <name type="scientific">Lentibacillus salinarum</name>
    <dbReference type="NCBI Taxonomy" id="446820"/>
    <lineage>
        <taxon>Bacteria</taxon>
        <taxon>Bacillati</taxon>
        <taxon>Bacillota</taxon>
        <taxon>Bacilli</taxon>
        <taxon>Bacillales</taxon>
        <taxon>Bacillaceae</taxon>
        <taxon>Lentibacillus</taxon>
    </lineage>
</organism>
<evidence type="ECO:0000259" key="3">
    <source>
        <dbReference type="Pfam" id="PF00294"/>
    </source>
</evidence>
<keyword evidence="5" id="KW-1185">Reference proteome</keyword>
<dbReference type="CDD" id="cd01941">
    <property type="entry name" value="YeiC_kinase_like"/>
    <property type="match status" value="1"/>
</dbReference>
<keyword evidence="1" id="KW-0808">Transferase</keyword>
<dbReference type="InterPro" id="IPR029056">
    <property type="entry name" value="Ribokinase-like"/>
</dbReference>
<dbReference type="InterPro" id="IPR002173">
    <property type="entry name" value="Carboh/pur_kinase_PfkB_CS"/>
</dbReference>
<reference evidence="5" key="1">
    <citation type="journal article" date="2019" name="Int. J. Syst. Evol. Microbiol.">
        <title>The Global Catalogue of Microorganisms (GCM) 10K type strain sequencing project: providing services to taxonomists for standard genome sequencing and annotation.</title>
        <authorList>
            <consortium name="The Broad Institute Genomics Platform"/>
            <consortium name="The Broad Institute Genome Sequencing Center for Infectious Disease"/>
            <person name="Wu L."/>
            <person name="Ma J."/>
        </authorList>
    </citation>
    <scope>NUCLEOTIDE SEQUENCE [LARGE SCALE GENOMIC DNA]</scope>
    <source>
        <strain evidence="5">CCUG 54822</strain>
    </source>
</reference>
<dbReference type="InterPro" id="IPR011611">
    <property type="entry name" value="PfkB_dom"/>
</dbReference>
<dbReference type="PANTHER" id="PTHR10584">
    <property type="entry name" value="SUGAR KINASE"/>
    <property type="match status" value="1"/>
</dbReference>
<evidence type="ECO:0000313" key="5">
    <source>
        <dbReference type="Proteomes" id="UP001597178"/>
    </source>
</evidence>
<dbReference type="CDD" id="cd00093">
    <property type="entry name" value="HTH_XRE"/>
    <property type="match status" value="1"/>
</dbReference>
<dbReference type="GO" id="GO:0016301">
    <property type="term" value="F:kinase activity"/>
    <property type="evidence" value="ECO:0007669"/>
    <property type="project" value="UniProtKB-KW"/>
</dbReference>
<evidence type="ECO:0000313" key="4">
    <source>
        <dbReference type="EMBL" id="MFD1361888.1"/>
    </source>
</evidence>
<proteinExistence type="predicted"/>
<dbReference type="InterPro" id="IPR036390">
    <property type="entry name" value="WH_DNA-bd_sf"/>
</dbReference>